<organism evidence="1">
    <name type="scientific">viral metagenome</name>
    <dbReference type="NCBI Taxonomy" id="1070528"/>
    <lineage>
        <taxon>unclassified sequences</taxon>
        <taxon>metagenomes</taxon>
        <taxon>organismal metagenomes</taxon>
    </lineage>
</organism>
<evidence type="ECO:0000313" key="1">
    <source>
        <dbReference type="EMBL" id="QHT96399.1"/>
    </source>
</evidence>
<sequence length="228" mass="27350">MTWFSDYYIKTDFNTETIEKYKHHLVIEDETNLLEQEYSNSVNKINKLGDTDNLNTYLESHNSLLLLEYELDIIRLLAKYTLQNNYLNYDFFLKCINLLLNISNILSNRLKLEDVNHKTKNDASYISRCSYKFCNFKNECFYNYNAKTKNVCYQDHYVHNMVSADLIILLDYIGVKYDKNNLVIPNKEILKTINTLNFVIEHMHNELKSRCLYLNKDEYEKEHIIKRC</sequence>
<reference evidence="1" key="1">
    <citation type="journal article" date="2020" name="Nature">
        <title>Giant virus diversity and host interactions through global metagenomics.</title>
        <authorList>
            <person name="Schulz F."/>
            <person name="Roux S."/>
            <person name="Paez-Espino D."/>
            <person name="Jungbluth S."/>
            <person name="Walsh D.A."/>
            <person name="Denef V.J."/>
            <person name="McMahon K.D."/>
            <person name="Konstantinidis K.T."/>
            <person name="Eloe-Fadrosh E.A."/>
            <person name="Kyrpides N.C."/>
            <person name="Woyke T."/>
        </authorList>
    </citation>
    <scope>NUCLEOTIDE SEQUENCE</scope>
    <source>
        <strain evidence="1">GVMAG-M-3300024302-11</strain>
    </source>
</reference>
<protein>
    <submittedName>
        <fullName evidence="1">Uncharacterized protein</fullName>
    </submittedName>
</protein>
<proteinExistence type="predicted"/>
<accession>A0A6C0IUQ0</accession>
<dbReference type="AlphaFoldDB" id="A0A6C0IUQ0"/>
<dbReference type="EMBL" id="MN740256">
    <property type="protein sequence ID" value="QHT96399.1"/>
    <property type="molecule type" value="Genomic_DNA"/>
</dbReference>
<name>A0A6C0IUQ0_9ZZZZ</name>